<dbReference type="Gene3D" id="3.90.215.10">
    <property type="entry name" value="Gamma Fibrinogen, chain A, domain 1"/>
    <property type="match status" value="3"/>
</dbReference>
<dbReference type="InterPro" id="IPR036056">
    <property type="entry name" value="Fibrinogen-like_C"/>
</dbReference>
<evidence type="ECO:0000313" key="1">
    <source>
        <dbReference type="EMBL" id="EKC19173.1"/>
    </source>
</evidence>
<dbReference type="InterPro" id="IPR002181">
    <property type="entry name" value="Fibrinogen_a/b/g_C_dom"/>
</dbReference>
<dbReference type="InterPro" id="IPR036236">
    <property type="entry name" value="Znf_C2H2_sf"/>
</dbReference>
<organism evidence="1">
    <name type="scientific">Magallana gigas</name>
    <name type="common">Pacific oyster</name>
    <name type="synonym">Crassostrea gigas</name>
    <dbReference type="NCBI Taxonomy" id="29159"/>
    <lineage>
        <taxon>Eukaryota</taxon>
        <taxon>Metazoa</taxon>
        <taxon>Spiralia</taxon>
        <taxon>Lophotrochozoa</taxon>
        <taxon>Mollusca</taxon>
        <taxon>Bivalvia</taxon>
        <taxon>Autobranchia</taxon>
        <taxon>Pteriomorphia</taxon>
        <taxon>Ostreida</taxon>
        <taxon>Ostreoidea</taxon>
        <taxon>Ostreidae</taxon>
        <taxon>Magallana</taxon>
    </lineage>
</organism>
<dbReference type="PROSITE" id="PS00028">
    <property type="entry name" value="ZINC_FINGER_C2H2_1"/>
    <property type="match status" value="1"/>
</dbReference>
<reference evidence="1" key="1">
    <citation type="journal article" date="2012" name="Nature">
        <title>The oyster genome reveals stress adaptation and complexity of shell formation.</title>
        <authorList>
            <person name="Zhang G."/>
            <person name="Fang X."/>
            <person name="Guo X."/>
            <person name="Li L."/>
            <person name="Luo R."/>
            <person name="Xu F."/>
            <person name="Yang P."/>
            <person name="Zhang L."/>
            <person name="Wang X."/>
            <person name="Qi H."/>
            <person name="Xiong Z."/>
            <person name="Que H."/>
            <person name="Xie Y."/>
            <person name="Holland P.W."/>
            <person name="Paps J."/>
            <person name="Zhu Y."/>
            <person name="Wu F."/>
            <person name="Chen Y."/>
            <person name="Wang J."/>
            <person name="Peng C."/>
            <person name="Meng J."/>
            <person name="Yang L."/>
            <person name="Liu J."/>
            <person name="Wen B."/>
            <person name="Zhang N."/>
            <person name="Huang Z."/>
            <person name="Zhu Q."/>
            <person name="Feng Y."/>
            <person name="Mount A."/>
            <person name="Hedgecock D."/>
            <person name="Xu Z."/>
            <person name="Liu Y."/>
            <person name="Domazet-Loso T."/>
            <person name="Du Y."/>
            <person name="Sun X."/>
            <person name="Zhang S."/>
            <person name="Liu B."/>
            <person name="Cheng P."/>
            <person name="Jiang X."/>
            <person name="Li J."/>
            <person name="Fan D."/>
            <person name="Wang W."/>
            <person name="Fu W."/>
            <person name="Wang T."/>
            <person name="Wang B."/>
            <person name="Zhang J."/>
            <person name="Peng Z."/>
            <person name="Li Y."/>
            <person name="Li N."/>
            <person name="Wang J."/>
            <person name="Chen M."/>
            <person name="He Y."/>
            <person name="Tan F."/>
            <person name="Song X."/>
            <person name="Zheng Q."/>
            <person name="Huang R."/>
            <person name="Yang H."/>
            <person name="Du X."/>
            <person name="Chen L."/>
            <person name="Yang M."/>
            <person name="Gaffney P.M."/>
            <person name="Wang S."/>
            <person name="Luo L."/>
            <person name="She Z."/>
            <person name="Ming Y."/>
            <person name="Huang W."/>
            <person name="Zhang S."/>
            <person name="Huang B."/>
            <person name="Zhang Y."/>
            <person name="Qu T."/>
            <person name="Ni P."/>
            <person name="Miao G."/>
            <person name="Wang J."/>
            <person name="Wang Q."/>
            <person name="Steinberg C.E."/>
            <person name="Wang H."/>
            <person name="Li N."/>
            <person name="Qian L."/>
            <person name="Zhang G."/>
            <person name="Li Y."/>
            <person name="Yang H."/>
            <person name="Liu X."/>
            <person name="Wang J."/>
            <person name="Yin Y."/>
            <person name="Wang J."/>
        </authorList>
    </citation>
    <scope>NUCLEOTIDE SEQUENCE [LARGE SCALE GENOMIC DNA]</scope>
    <source>
        <strain evidence="1">05x7-T-G4-1.051#20</strain>
    </source>
</reference>
<dbReference type="InterPro" id="IPR014716">
    <property type="entry name" value="Fibrinogen_a/b/g_C_1"/>
</dbReference>
<gene>
    <name evidence="1" type="ORF">CGI_10009440</name>
</gene>
<dbReference type="GO" id="GO:0005615">
    <property type="term" value="C:extracellular space"/>
    <property type="evidence" value="ECO:0007669"/>
    <property type="project" value="TreeGrafter"/>
</dbReference>
<dbReference type="AlphaFoldDB" id="K1PCF5"/>
<name>K1PCF5_MAGGI</name>
<dbReference type="PROSITE" id="PS50157">
    <property type="entry name" value="ZINC_FINGER_C2H2_2"/>
    <property type="match status" value="1"/>
</dbReference>
<accession>K1PCF5</accession>
<dbReference type="InterPro" id="IPR022755">
    <property type="entry name" value="Znf_C2H2_jaz"/>
</dbReference>
<dbReference type="SMART" id="SM00355">
    <property type="entry name" value="ZnF_C2H2"/>
    <property type="match status" value="1"/>
</dbReference>
<dbReference type="SUPFAM" id="SSF56496">
    <property type="entry name" value="Fibrinogen C-terminal domain-like"/>
    <property type="match status" value="3"/>
</dbReference>
<dbReference type="SUPFAM" id="SSF57667">
    <property type="entry name" value="beta-beta-alpha zinc fingers"/>
    <property type="match status" value="1"/>
</dbReference>
<dbReference type="PANTHER" id="PTHR19143">
    <property type="entry name" value="FIBRINOGEN/TENASCIN/ANGIOPOEITIN"/>
    <property type="match status" value="1"/>
</dbReference>
<dbReference type="Gene3D" id="4.10.530.10">
    <property type="entry name" value="Gamma-fibrinogen Carboxyl Terminal Fragment, domain 2"/>
    <property type="match status" value="2"/>
</dbReference>
<dbReference type="PROSITE" id="PS51406">
    <property type="entry name" value="FIBRINOGEN_C_2"/>
    <property type="match status" value="3"/>
</dbReference>
<dbReference type="Pfam" id="PF12171">
    <property type="entry name" value="zf-C2H2_jaz"/>
    <property type="match status" value="1"/>
</dbReference>
<sequence length="653" mass="74206">MDGDITSLTAIQRRLSSTMNFDKTWKEFKSWFGVPQNAYWIGNDVIHHLANRQPHSMYVIFKLNNGNILYQKYEGFFIGDEFTSYQLNLAGSNTGNLGDSMINAGYSGANLNGMPFSTVDRDNDQWKGGHCAANYKGGWWFNNCHYAFLNGPWPPEYWHDPWEPTISSVSNIAEKCEDFSIGDESTNYQLNLAGLNTGNLGESMINAGYSSANLNGMAFSTMDRDNDQYSGHCATKYSGGWWFNNCHDAFLNGPWPPEYWHDPWRPTISSTRAGGMFLYFVVFAILWMPVTLQSVKKRSFLVTPSCDDRISNIEFVAEHQAPSRISCAAMCDINCGCFGFNSLVEKCRVHRSCDVVNMTSTEDGWKYYQIYPPPDCQGVMESGETTSGLYVIDPLGGRQRLAIQRRLSGTMNFTKAWTEFKNGFGDPANAYWIGDSMTTIGYSYYNLNGMSFSTMDRDNDQCFDSCAVSFNGGWWFNCCHHAFLNGPWPSESWHNYWYPTIISFSNIAEVLYRTTKCEKVKSRIIPLGHCQKIVKTLTNNSSCDRIERIIYKTQLKAALNKAVFSEVEKGCAAMCSKKLPSVIKDFSNLPTLSTETATMDTQKRQIEAMFDNRQQRYVCEVCDKQYKTANDLQRHLKDQHLWNITENSGVNIP</sequence>
<proteinExistence type="predicted"/>
<dbReference type="InterPro" id="IPR050373">
    <property type="entry name" value="Fibrinogen_C-term_domain"/>
</dbReference>
<dbReference type="HOGENOM" id="CLU_419934_0_0_1"/>
<dbReference type="PANTHER" id="PTHR19143:SF394">
    <property type="entry name" value="ANGIOPOIETIN-RELATED PROTEIN 3-LIKE"/>
    <property type="match status" value="1"/>
</dbReference>
<dbReference type="InterPro" id="IPR013087">
    <property type="entry name" value="Znf_C2H2_type"/>
</dbReference>
<dbReference type="PROSITE" id="PS00514">
    <property type="entry name" value="FIBRINOGEN_C_1"/>
    <property type="match status" value="3"/>
</dbReference>
<dbReference type="SMART" id="SM00186">
    <property type="entry name" value="FBG"/>
    <property type="match status" value="2"/>
</dbReference>
<dbReference type="Pfam" id="PF00147">
    <property type="entry name" value="Fibrinogen_C"/>
    <property type="match status" value="3"/>
</dbReference>
<dbReference type="InParanoid" id="K1PCF5"/>
<protein>
    <submittedName>
        <fullName evidence="1">Fibroleukin</fullName>
    </submittedName>
</protein>
<dbReference type="EMBL" id="JH818856">
    <property type="protein sequence ID" value="EKC19173.1"/>
    <property type="molecule type" value="Genomic_DNA"/>
</dbReference>
<dbReference type="InterPro" id="IPR020837">
    <property type="entry name" value="Fibrinogen_CS"/>
</dbReference>